<evidence type="ECO:0000313" key="1">
    <source>
        <dbReference type="EMBL" id="GAA2485137.1"/>
    </source>
</evidence>
<accession>A0ABP5YS20</accession>
<evidence type="ECO:0008006" key="3">
    <source>
        <dbReference type="Google" id="ProtNLM"/>
    </source>
</evidence>
<name>A0ABP5YS20_9ACTN</name>
<gene>
    <name evidence="1" type="ORF">GCM10010406_21740</name>
</gene>
<dbReference type="Proteomes" id="UP001501358">
    <property type="component" value="Unassembled WGS sequence"/>
</dbReference>
<dbReference type="EMBL" id="BAAATA010000009">
    <property type="protein sequence ID" value="GAA2485137.1"/>
    <property type="molecule type" value="Genomic_DNA"/>
</dbReference>
<evidence type="ECO:0000313" key="2">
    <source>
        <dbReference type="Proteomes" id="UP001501358"/>
    </source>
</evidence>
<sequence length="109" mass="11893">MTRKTLARETPVAGGDLEDLITRITTEVRRSLVVELELKCFTPAEAGELLGKTENWVLENIWARKIPFTYVGKSPRLKASHIRAIADGGEVLPSRVPRKAAAKPTAAAA</sequence>
<dbReference type="RefSeq" id="WP_344383004.1">
    <property type="nucleotide sequence ID" value="NZ_BAAATA010000009.1"/>
</dbReference>
<proteinExistence type="predicted"/>
<comment type="caution">
    <text evidence="1">The sequence shown here is derived from an EMBL/GenBank/DDBJ whole genome shotgun (WGS) entry which is preliminary data.</text>
</comment>
<protein>
    <recommendedName>
        <fullName evidence="3">Helix-turn-helix domain-containing protein</fullName>
    </recommendedName>
</protein>
<keyword evidence="2" id="KW-1185">Reference proteome</keyword>
<reference evidence="2" key="1">
    <citation type="journal article" date="2019" name="Int. J. Syst. Evol. Microbiol.">
        <title>The Global Catalogue of Microorganisms (GCM) 10K type strain sequencing project: providing services to taxonomists for standard genome sequencing and annotation.</title>
        <authorList>
            <consortium name="The Broad Institute Genomics Platform"/>
            <consortium name="The Broad Institute Genome Sequencing Center for Infectious Disease"/>
            <person name="Wu L."/>
            <person name="Ma J."/>
        </authorList>
    </citation>
    <scope>NUCLEOTIDE SEQUENCE [LARGE SCALE GENOMIC DNA]</scope>
    <source>
        <strain evidence="2">JCM 6307</strain>
    </source>
</reference>
<organism evidence="1 2">
    <name type="scientific">Streptomyces thermolineatus</name>
    <dbReference type="NCBI Taxonomy" id="44033"/>
    <lineage>
        <taxon>Bacteria</taxon>
        <taxon>Bacillati</taxon>
        <taxon>Actinomycetota</taxon>
        <taxon>Actinomycetes</taxon>
        <taxon>Kitasatosporales</taxon>
        <taxon>Streptomycetaceae</taxon>
        <taxon>Streptomyces</taxon>
    </lineage>
</organism>